<dbReference type="AlphaFoldDB" id="A0A437QF02"/>
<dbReference type="SUPFAM" id="SSF53098">
    <property type="entry name" value="Ribonuclease H-like"/>
    <property type="match status" value="1"/>
</dbReference>
<organism evidence="4 5">
    <name type="scientific">Neptunomonas marina</name>
    <dbReference type="NCBI Taxonomy" id="1815562"/>
    <lineage>
        <taxon>Bacteria</taxon>
        <taxon>Pseudomonadati</taxon>
        <taxon>Pseudomonadota</taxon>
        <taxon>Gammaproteobacteria</taxon>
        <taxon>Oceanospirillales</taxon>
        <taxon>Oceanospirillaceae</taxon>
        <taxon>Neptunomonas</taxon>
    </lineage>
</organism>
<evidence type="ECO:0000259" key="3">
    <source>
        <dbReference type="Pfam" id="PF00929"/>
    </source>
</evidence>
<keyword evidence="2" id="KW-0269">Exonuclease</keyword>
<gene>
    <name evidence="4" type="ORF">EOE65_01795</name>
</gene>
<feature type="domain" description="Exonuclease" evidence="3">
    <location>
        <begin position="2"/>
        <end position="146"/>
    </location>
</feature>
<evidence type="ECO:0000313" key="5">
    <source>
        <dbReference type="Proteomes" id="UP000282818"/>
    </source>
</evidence>
<keyword evidence="2" id="KW-0378">Hydrolase</keyword>
<dbReference type="InterPro" id="IPR013520">
    <property type="entry name" value="Ribonucl_H"/>
</dbReference>
<evidence type="ECO:0000256" key="1">
    <source>
        <dbReference type="ARBA" id="ARBA00022722"/>
    </source>
</evidence>
<dbReference type="GO" id="GO:0003676">
    <property type="term" value="F:nucleic acid binding"/>
    <property type="evidence" value="ECO:0007669"/>
    <property type="project" value="InterPro"/>
</dbReference>
<reference evidence="4 5" key="1">
    <citation type="submission" date="2019-01" db="EMBL/GenBank/DDBJ databases">
        <authorList>
            <person name="Chen W.-M."/>
        </authorList>
    </citation>
    <scope>NUCLEOTIDE SEQUENCE [LARGE SCALE GENOMIC DNA]</scope>
    <source>
        <strain evidence="4 5">HPM-16</strain>
    </source>
</reference>
<keyword evidence="1" id="KW-0540">Nuclease</keyword>
<dbReference type="InterPro" id="IPR036397">
    <property type="entry name" value="RNaseH_sf"/>
</dbReference>
<comment type="caution">
    <text evidence="4">The sequence shown here is derived from an EMBL/GenBank/DDBJ whole genome shotgun (WGS) entry which is preliminary data.</text>
</comment>
<evidence type="ECO:0000313" key="4">
    <source>
        <dbReference type="EMBL" id="RVU32969.1"/>
    </source>
</evidence>
<name>A0A437QF02_9GAMM</name>
<dbReference type="Gene3D" id="3.30.420.10">
    <property type="entry name" value="Ribonuclease H-like superfamily/Ribonuclease H"/>
    <property type="match status" value="1"/>
</dbReference>
<sequence>MCLDIEASGLGPRSYPIEIAWADSGSDEHDTFLINPNEVEQWSDWDEKAQSIHNIPRESLVSGLSVREACSRLNARLAGCTVICDALEFDYFWMRRLFDAARMNPAFKLAGLDAVLRPEQLIYYRIVAKAEVRKHRALDDAYALMASMKQCLSHT</sequence>
<accession>A0A437QF02</accession>
<evidence type="ECO:0000256" key="2">
    <source>
        <dbReference type="ARBA" id="ARBA00022839"/>
    </source>
</evidence>
<dbReference type="GO" id="GO:0004527">
    <property type="term" value="F:exonuclease activity"/>
    <property type="evidence" value="ECO:0007669"/>
    <property type="project" value="UniProtKB-KW"/>
</dbReference>
<dbReference type="EMBL" id="SACQ01000001">
    <property type="protein sequence ID" value="RVU32969.1"/>
    <property type="molecule type" value="Genomic_DNA"/>
</dbReference>
<protein>
    <recommendedName>
        <fullName evidence="3">Exonuclease domain-containing protein</fullName>
    </recommendedName>
</protein>
<dbReference type="Proteomes" id="UP000282818">
    <property type="component" value="Unassembled WGS sequence"/>
</dbReference>
<keyword evidence="5" id="KW-1185">Reference proteome</keyword>
<dbReference type="Pfam" id="PF00929">
    <property type="entry name" value="RNase_T"/>
    <property type="match status" value="1"/>
</dbReference>
<dbReference type="GO" id="GO:0006259">
    <property type="term" value="P:DNA metabolic process"/>
    <property type="evidence" value="ECO:0007669"/>
    <property type="project" value="UniProtKB-ARBA"/>
</dbReference>
<proteinExistence type="predicted"/>
<dbReference type="InterPro" id="IPR012337">
    <property type="entry name" value="RNaseH-like_sf"/>
</dbReference>